<evidence type="ECO:0000259" key="2">
    <source>
        <dbReference type="Pfam" id="PF07853"/>
    </source>
</evidence>
<keyword evidence="4" id="KW-1185">Reference proteome</keyword>
<dbReference type="Proteomes" id="UP001141327">
    <property type="component" value="Unassembled WGS sequence"/>
</dbReference>
<dbReference type="InterPro" id="IPR012867">
    <property type="entry name" value="DUF1648"/>
</dbReference>
<gene>
    <name evidence="3" type="ORF">PAPYR_4800</name>
</gene>
<feature type="domain" description="DUF1648" evidence="2">
    <location>
        <begin position="14"/>
        <end position="56"/>
    </location>
</feature>
<name>A0ABQ8UJ57_9EUKA</name>
<sequence>MKRCVLINFLITLFVIALIVIEGIVWLCILPDTVVTHWDAAGNPNGWGSKWGFVLICSLVPLGLMLFMSLIGICLPKVPDDLINLPNKEYYLAPQNRSSTFNYIRISFLQFSNALAIYMLVVEFSCGMANYYSWWPQAAFIWAPMGIFLAWMVFWVICLYRRFRRPTAHLLPGSGTRPDDTDNLLKDY</sequence>
<evidence type="ECO:0000256" key="1">
    <source>
        <dbReference type="SAM" id="Phobius"/>
    </source>
</evidence>
<dbReference type="Pfam" id="PF07853">
    <property type="entry name" value="DUF1648"/>
    <property type="match status" value="1"/>
</dbReference>
<protein>
    <recommendedName>
        <fullName evidence="2">DUF1648 domain-containing protein</fullName>
    </recommendedName>
</protein>
<dbReference type="EMBL" id="JAPMOS010000021">
    <property type="protein sequence ID" value="KAJ4459264.1"/>
    <property type="molecule type" value="Genomic_DNA"/>
</dbReference>
<feature type="transmembrane region" description="Helical" evidence="1">
    <location>
        <begin position="51"/>
        <end position="75"/>
    </location>
</feature>
<feature type="transmembrane region" description="Helical" evidence="1">
    <location>
        <begin position="7"/>
        <end position="31"/>
    </location>
</feature>
<comment type="caution">
    <text evidence="3">The sequence shown here is derived from an EMBL/GenBank/DDBJ whole genome shotgun (WGS) entry which is preliminary data.</text>
</comment>
<evidence type="ECO:0000313" key="3">
    <source>
        <dbReference type="EMBL" id="KAJ4459264.1"/>
    </source>
</evidence>
<reference evidence="3" key="1">
    <citation type="journal article" date="2022" name="bioRxiv">
        <title>Genomics of Preaxostyla Flagellates Illuminates Evolutionary Transitions and the Path Towards Mitochondrial Loss.</title>
        <authorList>
            <person name="Novak L.V.F."/>
            <person name="Treitli S.C."/>
            <person name="Pyrih J."/>
            <person name="Halakuc P."/>
            <person name="Pipaliya S.V."/>
            <person name="Vacek V."/>
            <person name="Brzon O."/>
            <person name="Soukal P."/>
            <person name="Eme L."/>
            <person name="Dacks J.B."/>
            <person name="Karnkowska A."/>
            <person name="Elias M."/>
            <person name="Hampl V."/>
        </authorList>
    </citation>
    <scope>NUCLEOTIDE SEQUENCE</scope>
    <source>
        <strain evidence="3">RCP-MX</strain>
    </source>
</reference>
<proteinExistence type="predicted"/>
<keyword evidence="1" id="KW-0472">Membrane</keyword>
<keyword evidence="1" id="KW-1133">Transmembrane helix</keyword>
<accession>A0ABQ8UJ57</accession>
<evidence type="ECO:0000313" key="4">
    <source>
        <dbReference type="Proteomes" id="UP001141327"/>
    </source>
</evidence>
<organism evidence="3 4">
    <name type="scientific">Paratrimastix pyriformis</name>
    <dbReference type="NCBI Taxonomy" id="342808"/>
    <lineage>
        <taxon>Eukaryota</taxon>
        <taxon>Metamonada</taxon>
        <taxon>Preaxostyla</taxon>
        <taxon>Paratrimastigidae</taxon>
        <taxon>Paratrimastix</taxon>
    </lineage>
</organism>
<feature type="transmembrane region" description="Helical" evidence="1">
    <location>
        <begin position="140"/>
        <end position="160"/>
    </location>
</feature>
<keyword evidence="1" id="KW-0812">Transmembrane</keyword>